<feature type="compositionally biased region" description="Basic and acidic residues" evidence="1">
    <location>
        <begin position="97"/>
        <end position="117"/>
    </location>
</feature>
<protein>
    <submittedName>
        <fullName evidence="3">Putative venom gland protein</fullName>
    </submittedName>
</protein>
<proteinExistence type="predicted"/>
<name>A0A224XFD2_9SCOR</name>
<evidence type="ECO:0000313" key="3">
    <source>
        <dbReference type="EMBL" id="JAW07071.1"/>
    </source>
</evidence>
<dbReference type="AlphaFoldDB" id="A0A224XFD2"/>
<keyword evidence="2" id="KW-0732">Signal</keyword>
<dbReference type="EMBL" id="GFBG01000096">
    <property type="protein sequence ID" value="JAW07071.1"/>
    <property type="molecule type" value="Transcribed_RNA"/>
</dbReference>
<evidence type="ECO:0000256" key="1">
    <source>
        <dbReference type="SAM" id="MobiDB-lite"/>
    </source>
</evidence>
<organism evidence="3">
    <name type="scientific">Megacormus gertschi</name>
    <dbReference type="NCBI Taxonomy" id="1843536"/>
    <lineage>
        <taxon>Eukaryota</taxon>
        <taxon>Metazoa</taxon>
        <taxon>Ecdysozoa</taxon>
        <taxon>Arthropoda</taxon>
        <taxon>Chelicerata</taxon>
        <taxon>Arachnida</taxon>
        <taxon>Scorpiones</taxon>
        <taxon>Iurida</taxon>
        <taxon>Chactoidea</taxon>
        <taxon>Euscorpiidae</taxon>
        <taxon>Megacorminae</taxon>
        <taxon>Megacormini</taxon>
        <taxon>Megacormus</taxon>
    </lineage>
</organism>
<feature type="signal peptide" evidence="2">
    <location>
        <begin position="1"/>
        <end position="19"/>
    </location>
</feature>
<accession>A0A224XFD2</accession>
<evidence type="ECO:0000256" key="2">
    <source>
        <dbReference type="SAM" id="SignalP"/>
    </source>
</evidence>
<feature type="chain" id="PRO_5012827208" evidence="2">
    <location>
        <begin position="20"/>
        <end position="125"/>
    </location>
</feature>
<feature type="region of interest" description="Disordered" evidence="1">
    <location>
        <begin position="97"/>
        <end position="125"/>
    </location>
</feature>
<sequence>MKVFLTAALIAFVCATTQAFTDKETHEMFCSIPDPLAARWIDCIIKDAPESISKITGIIFECVDKYWEVTGPGDSILGVICYPEIVEDPNVKDCVEEKGKDLPHPSTEELQSMEEKIGPCFASAK</sequence>
<reference evidence="3" key="1">
    <citation type="submission" date="2016-10" db="EMBL/GenBank/DDBJ databases">
        <title>Venom proteomic and venom gland transcriptomic analyses of the scorpion Megacormus gertschi Diaz-Najera, 1966 (Scorpiones: Euscorpiidae: Megacorminae).</title>
        <authorList>
            <person name="Santibanez-Lopez C.E."/>
            <person name="Cid-Uribe J.I."/>
            <person name="Zamudio F.Z."/>
            <person name="Batista C.V."/>
            <person name="Ortiz E."/>
            <person name="Possani L.D."/>
        </authorList>
    </citation>
    <scope>NUCLEOTIDE SEQUENCE</scope>
    <source>
        <tissue evidence="3">Venom gland</tissue>
    </source>
</reference>